<dbReference type="EMBL" id="GBXM01100747">
    <property type="protein sequence ID" value="JAH07830.1"/>
    <property type="molecule type" value="Transcribed_RNA"/>
</dbReference>
<reference evidence="1" key="2">
    <citation type="journal article" date="2015" name="Fish Shellfish Immunol.">
        <title>Early steps in the European eel (Anguilla anguilla)-Vibrio vulnificus interaction in the gills: Role of the RtxA13 toxin.</title>
        <authorList>
            <person name="Callol A."/>
            <person name="Pajuelo D."/>
            <person name="Ebbesson L."/>
            <person name="Teles M."/>
            <person name="MacKenzie S."/>
            <person name="Amaro C."/>
        </authorList>
    </citation>
    <scope>NUCLEOTIDE SEQUENCE</scope>
</reference>
<organism evidence="1">
    <name type="scientific">Anguilla anguilla</name>
    <name type="common">European freshwater eel</name>
    <name type="synonym">Muraena anguilla</name>
    <dbReference type="NCBI Taxonomy" id="7936"/>
    <lineage>
        <taxon>Eukaryota</taxon>
        <taxon>Metazoa</taxon>
        <taxon>Chordata</taxon>
        <taxon>Craniata</taxon>
        <taxon>Vertebrata</taxon>
        <taxon>Euteleostomi</taxon>
        <taxon>Actinopterygii</taxon>
        <taxon>Neopterygii</taxon>
        <taxon>Teleostei</taxon>
        <taxon>Anguilliformes</taxon>
        <taxon>Anguillidae</taxon>
        <taxon>Anguilla</taxon>
    </lineage>
</organism>
<reference evidence="1" key="1">
    <citation type="submission" date="2014-11" db="EMBL/GenBank/DDBJ databases">
        <authorList>
            <person name="Amaro Gonzalez C."/>
        </authorList>
    </citation>
    <scope>NUCLEOTIDE SEQUENCE</scope>
</reference>
<proteinExistence type="predicted"/>
<sequence>MALKTSALIWTYSIFQMWNICMPSPIGSTRQPSHLLLCLMMLTNIFGDL</sequence>
<name>A0A0E9PUS6_ANGAN</name>
<dbReference type="EMBL" id="GBXM01104197">
    <property type="protein sequence ID" value="JAH04380.1"/>
    <property type="molecule type" value="Transcribed_RNA"/>
</dbReference>
<evidence type="ECO:0000313" key="1">
    <source>
        <dbReference type="EMBL" id="JAH07830.1"/>
    </source>
</evidence>
<dbReference type="AlphaFoldDB" id="A0A0E9PUS6"/>
<accession>A0A0E9PUS6</accession>
<protein>
    <submittedName>
        <fullName evidence="1">Uncharacterized protein</fullName>
    </submittedName>
</protein>